<comment type="caution">
    <text evidence="1">The sequence shown here is derived from an EMBL/GenBank/DDBJ whole genome shotgun (WGS) entry which is preliminary data.</text>
</comment>
<evidence type="ECO:0000313" key="2">
    <source>
        <dbReference type="Proteomes" id="UP001494588"/>
    </source>
</evidence>
<evidence type="ECO:0000313" key="1">
    <source>
        <dbReference type="EMBL" id="MEM5289428.1"/>
    </source>
</evidence>
<reference evidence="1 2" key="1">
    <citation type="submission" date="2024-01" db="EMBL/GenBank/DDBJ databases">
        <title>The diversity of rhizobia nodulating Mimosa spp. in eleven states of Brazil covering several biomes is determined by host plant, location, and edaphic factors.</title>
        <authorList>
            <person name="Rouws L."/>
            <person name="Barauna A."/>
            <person name="Beukes C."/>
            <person name="De Faria S.M."/>
            <person name="Gross E."/>
            <person name="Dos Reis Junior F.B."/>
            <person name="Simon M."/>
            <person name="Maluk M."/>
            <person name="Odee D.W."/>
            <person name="Kenicer G."/>
            <person name="Young J.P.W."/>
            <person name="Reis V.M."/>
            <person name="Zilli J."/>
            <person name="James E.K."/>
        </authorList>
    </citation>
    <scope>NUCLEOTIDE SEQUENCE [LARGE SCALE GENOMIC DNA]</scope>
    <source>
        <strain evidence="1 2">JPY77</strain>
    </source>
</reference>
<accession>A0ABU9QJ23</accession>
<dbReference type="RefSeq" id="WP_201657851.1">
    <property type="nucleotide sequence ID" value="NZ_CAJHCS010000028.1"/>
</dbReference>
<dbReference type="EMBL" id="JAZHGC010000026">
    <property type="protein sequence ID" value="MEM5289428.1"/>
    <property type="molecule type" value="Genomic_DNA"/>
</dbReference>
<protein>
    <submittedName>
        <fullName evidence="1">Uncharacterized protein</fullName>
    </submittedName>
</protein>
<proteinExistence type="predicted"/>
<keyword evidence="2" id="KW-1185">Reference proteome</keyword>
<name>A0ABU9QJ23_9BURK</name>
<organism evidence="1 2">
    <name type="scientific">Paraburkholderia sabiae</name>
    <dbReference type="NCBI Taxonomy" id="273251"/>
    <lineage>
        <taxon>Bacteria</taxon>
        <taxon>Pseudomonadati</taxon>
        <taxon>Pseudomonadota</taxon>
        <taxon>Betaproteobacteria</taxon>
        <taxon>Burkholderiales</taxon>
        <taxon>Burkholderiaceae</taxon>
        <taxon>Paraburkholderia</taxon>
    </lineage>
</organism>
<dbReference type="Proteomes" id="UP001494588">
    <property type="component" value="Unassembled WGS sequence"/>
</dbReference>
<sequence>MAITLELSADDVGATVGVVAVYNESSGVFEAFVSDEQWPTLQKELDAAGVPYKFALAGSERLSAHNGANW</sequence>
<gene>
    <name evidence="1" type="ORF">V4C55_27275</name>
</gene>